<gene>
    <name evidence="7" type="ORF">LY90DRAFT_522955</name>
</gene>
<dbReference type="EMBL" id="MCOG01000050">
    <property type="protein sequence ID" value="ORY66697.1"/>
    <property type="molecule type" value="Genomic_DNA"/>
</dbReference>
<evidence type="ECO:0000256" key="3">
    <source>
        <dbReference type="ARBA" id="ARBA00040876"/>
    </source>
</evidence>
<dbReference type="InterPro" id="IPR022052">
    <property type="entry name" value="Histone-bd_RBBP4-like_N"/>
</dbReference>
<dbReference type="InterPro" id="IPR001680">
    <property type="entry name" value="WD40_rpt"/>
</dbReference>
<dbReference type="PROSITE" id="PS50082">
    <property type="entry name" value="WD_REPEATS_2"/>
    <property type="match status" value="3"/>
</dbReference>
<dbReference type="InterPro" id="IPR051972">
    <property type="entry name" value="Glutamate-rich_WD_repeat"/>
</dbReference>
<keyword evidence="2" id="KW-0677">Repeat</keyword>
<dbReference type="InterPro" id="IPR020472">
    <property type="entry name" value="WD40_PAC1"/>
</dbReference>
<dbReference type="InterPro" id="IPR036322">
    <property type="entry name" value="WD40_repeat_dom_sf"/>
</dbReference>
<accession>A0A1Y2E5H8</accession>
<evidence type="ECO:0000313" key="7">
    <source>
        <dbReference type="EMBL" id="ORY66697.1"/>
    </source>
</evidence>
<dbReference type="GO" id="GO:0042254">
    <property type="term" value="P:ribosome biogenesis"/>
    <property type="evidence" value="ECO:0007669"/>
    <property type="project" value="TreeGrafter"/>
</dbReference>
<dbReference type="PROSITE" id="PS50294">
    <property type="entry name" value="WD_REPEATS_REGION"/>
    <property type="match status" value="3"/>
</dbReference>
<dbReference type="PANTHER" id="PTHR45903:SF1">
    <property type="entry name" value="GLUTAMATE-RICH WD REPEAT-CONTAINING PROTEIN 1"/>
    <property type="match status" value="1"/>
</dbReference>
<organism evidence="7 8">
    <name type="scientific">Neocallimastix californiae</name>
    <dbReference type="NCBI Taxonomy" id="1754190"/>
    <lineage>
        <taxon>Eukaryota</taxon>
        <taxon>Fungi</taxon>
        <taxon>Fungi incertae sedis</taxon>
        <taxon>Chytridiomycota</taxon>
        <taxon>Chytridiomycota incertae sedis</taxon>
        <taxon>Neocallimastigomycetes</taxon>
        <taxon>Neocallimastigales</taxon>
        <taxon>Neocallimastigaceae</taxon>
        <taxon>Neocallimastix</taxon>
    </lineage>
</organism>
<dbReference type="Gene3D" id="2.130.10.10">
    <property type="entry name" value="YVTN repeat-like/Quinoprotein amine dehydrogenase"/>
    <property type="match status" value="1"/>
</dbReference>
<feature type="domain" description="Histone-binding protein RBBP4-like N-terminal" evidence="6">
    <location>
        <begin position="51"/>
        <end position="117"/>
    </location>
</feature>
<evidence type="ECO:0000313" key="8">
    <source>
        <dbReference type="Proteomes" id="UP000193920"/>
    </source>
</evidence>
<dbReference type="PRINTS" id="PR00320">
    <property type="entry name" value="GPROTEINBRPT"/>
</dbReference>
<dbReference type="Pfam" id="PF12265">
    <property type="entry name" value="CAF1C_H4-bd"/>
    <property type="match status" value="1"/>
</dbReference>
<keyword evidence="8" id="KW-1185">Reference proteome</keyword>
<dbReference type="SUPFAM" id="SSF50978">
    <property type="entry name" value="WD40 repeat-like"/>
    <property type="match status" value="1"/>
</dbReference>
<evidence type="ECO:0000256" key="1">
    <source>
        <dbReference type="ARBA" id="ARBA00022574"/>
    </source>
</evidence>
<feature type="region of interest" description="Disordered" evidence="5">
    <location>
        <begin position="1"/>
        <end position="40"/>
    </location>
</feature>
<dbReference type="Proteomes" id="UP000193920">
    <property type="component" value="Unassembled WGS sequence"/>
</dbReference>
<name>A0A1Y2E5H8_9FUNG</name>
<dbReference type="GO" id="GO:0005730">
    <property type="term" value="C:nucleolus"/>
    <property type="evidence" value="ECO:0007669"/>
    <property type="project" value="TreeGrafter"/>
</dbReference>
<sequence length="442" mass="49848">MGEFEDPYGDDNESDEEIVENNDEGMEIDDEEEEETKHETYMPGKEMGENEVLVVDNTAYEMLHTMNVEWPCLSFDFLGDSLGVNRTSFPMTAYLVAGSQAEEQKNNQLYILKMSQMNKTKYDDDFEDDNSDDGLDDDPILEYKAIPHQGGINRVRVMPHPESHIVATWSETGKVNIFDITSAVKSFDVPGVMVNPKNIKPLYTVNAHGRAEGFALDWSKAETGRLLSGDINKHIYLTNPTDSSFKTDIQPFTGHQSSVEDIQWAPKEKNVFASCSADQTIKIWDTRAGKRNQLNVKAHDTDVNVIHWNQTTEFLMASGADDGVFKIWDLRQNFGSNNTAPVASFKWHTAPITSIEFHPQDSSMLAVSGADNQLTLWDLSVERDVEEEKNINSDVQDIPPQLMFIHQGQEDIKEIHWHKQLTGVIGSTASDGFNIFKTINSQ</sequence>
<proteinExistence type="predicted"/>
<evidence type="ECO:0000256" key="2">
    <source>
        <dbReference type="ARBA" id="ARBA00022737"/>
    </source>
</evidence>
<dbReference type="PANTHER" id="PTHR45903">
    <property type="entry name" value="GLUTAMATE-RICH WD REPEAT-CONTAINING PROTEIN 1"/>
    <property type="match status" value="1"/>
</dbReference>
<keyword evidence="1 4" id="KW-0853">WD repeat</keyword>
<evidence type="ECO:0000256" key="5">
    <source>
        <dbReference type="SAM" id="MobiDB-lite"/>
    </source>
</evidence>
<dbReference type="Pfam" id="PF00400">
    <property type="entry name" value="WD40"/>
    <property type="match status" value="3"/>
</dbReference>
<dbReference type="SMART" id="SM00320">
    <property type="entry name" value="WD40"/>
    <property type="match status" value="5"/>
</dbReference>
<dbReference type="AlphaFoldDB" id="A0A1Y2E5H8"/>
<dbReference type="InterPro" id="IPR015943">
    <property type="entry name" value="WD40/YVTN_repeat-like_dom_sf"/>
</dbReference>
<reference evidence="7 8" key="1">
    <citation type="submission" date="2016-08" db="EMBL/GenBank/DDBJ databases">
        <title>A Parts List for Fungal Cellulosomes Revealed by Comparative Genomics.</title>
        <authorList>
            <consortium name="DOE Joint Genome Institute"/>
            <person name="Haitjema C.H."/>
            <person name="Gilmore S.P."/>
            <person name="Henske J.K."/>
            <person name="Solomon K.V."/>
            <person name="De Groot R."/>
            <person name="Kuo A."/>
            <person name="Mondo S.J."/>
            <person name="Salamov A.A."/>
            <person name="Labutti K."/>
            <person name="Zhao Z."/>
            <person name="Chiniquy J."/>
            <person name="Barry K."/>
            <person name="Brewer H.M."/>
            <person name="Purvine S.O."/>
            <person name="Wright A.T."/>
            <person name="Boxma B."/>
            <person name="Van Alen T."/>
            <person name="Hackstein J.H."/>
            <person name="Baker S.E."/>
            <person name="Grigoriev I.V."/>
            <person name="O'Malley M.A."/>
        </authorList>
    </citation>
    <scope>NUCLEOTIDE SEQUENCE [LARGE SCALE GENOMIC DNA]</scope>
    <source>
        <strain evidence="7 8">G1</strain>
    </source>
</reference>
<dbReference type="STRING" id="1754190.A0A1Y2E5H8"/>
<evidence type="ECO:0000259" key="6">
    <source>
        <dbReference type="Pfam" id="PF12265"/>
    </source>
</evidence>
<dbReference type="OrthoDB" id="2161379at2759"/>
<feature type="compositionally biased region" description="Acidic residues" evidence="5">
    <location>
        <begin position="1"/>
        <end position="34"/>
    </location>
</feature>
<feature type="repeat" description="WD" evidence="4">
    <location>
        <begin position="296"/>
        <end position="331"/>
    </location>
</feature>
<protein>
    <recommendedName>
        <fullName evidence="3">Glutamate-rich WD repeat-containing protein 1</fullName>
    </recommendedName>
</protein>
<evidence type="ECO:0000256" key="4">
    <source>
        <dbReference type="PROSITE-ProRule" id="PRU00221"/>
    </source>
</evidence>
<feature type="repeat" description="WD" evidence="4">
    <location>
        <begin position="252"/>
        <end position="294"/>
    </location>
</feature>
<comment type="caution">
    <text evidence="7">The sequence shown here is derived from an EMBL/GenBank/DDBJ whole genome shotgun (WGS) entry which is preliminary data.</text>
</comment>
<feature type="repeat" description="WD" evidence="4">
    <location>
        <begin position="345"/>
        <end position="387"/>
    </location>
</feature>